<evidence type="ECO:0000313" key="1">
    <source>
        <dbReference type="EMBL" id="SBV26813.1"/>
    </source>
</evidence>
<organism evidence="1 2">
    <name type="scientific">Micromonospora krabiensis</name>
    <dbReference type="NCBI Taxonomy" id="307121"/>
    <lineage>
        <taxon>Bacteria</taxon>
        <taxon>Bacillati</taxon>
        <taxon>Actinomycetota</taxon>
        <taxon>Actinomycetes</taxon>
        <taxon>Micromonosporales</taxon>
        <taxon>Micromonosporaceae</taxon>
        <taxon>Micromonospora</taxon>
    </lineage>
</organism>
<accession>A0A1C3N2J3</accession>
<keyword evidence="2" id="KW-1185">Reference proteome</keyword>
<dbReference type="PANTHER" id="PTHR12526">
    <property type="entry name" value="GLYCOSYLTRANSFERASE"/>
    <property type="match status" value="1"/>
</dbReference>
<keyword evidence="1" id="KW-0808">Transferase</keyword>
<evidence type="ECO:0000313" key="2">
    <source>
        <dbReference type="Proteomes" id="UP000199393"/>
    </source>
</evidence>
<reference evidence="2" key="1">
    <citation type="submission" date="2016-06" db="EMBL/GenBank/DDBJ databases">
        <authorList>
            <person name="Varghese N."/>
        </authorList>
    </citation>
    <scope>NUCLEOTIDE SEQUENCE [LARGE SCALE GENOMIC DNA]</scope>
    <source>
        <strain evidence="2">DSM 45344</strain>
    </source>
</reference>
<name>A0A1C3N2J3_9ACTN</name>
<proteinExistence type="predicted"/>
<sequence>MSQSPVSGPRHSTGPGNPRLLALAAYRFPHGDAMSNRLLHLARSATPPGSTAIVVNDWPADGTRPPMNPPLPAEVRLLTLLPSRGGRAARWWHRQRRPLRVLAALRRAGVRRTDLSGICLPLGLWNLTTWVVLRLVVRRPITVDVLERHDPQQFPRGRLTPYFVRHRWGIFLAARLADRIIAISTALHDDFARRRPTLVVPPQVDRAAYAPPAPPPLAEGLRLLYAGTAGTKDMLAVVVEGIRRLPAAERERVRLTIAGMTRDQAVSLSDLDGAGLDGLADGVIFLGRVPRERVLAELGRAHFSVLVRPDVGYSRAGFPSKVPESLAAGCPVLLNHTSDLARYVTDGREGLVVAGPSADDVRDALLRALALDDDGWWRMSRAARERAVDFDYRSWVPTVSDFVAGACRGSGTATSVSAASSAGVSR</sequence>
<dbReference type="Gene3D" id="3.40.50.2000">
    <property type="entry name" value="Glycogen Phosphorylase B"/>
    <property type="match status" value="1"/>
</dbReference>
<dbReference type="PATRIC" id="fig|307121.4.peg.2370"/>
<dbReference type="AlphaFoldDB" id="A0A1C3N2J3"/>
<dbReference type="STRING" id="307121.GA0070620_2309"/>
<dbReference type="EMBL" id="LT598496">
    <property type="protein sequence ID" value="SBV26813.1"/>
    <property type="molecule type" value="Genomic_DNA"/>
</dbReference>
<gene>
    <name evidence="1" type="ORF">GA0070620_2309</name>
</gene>
<dbReference type="Proteomes" id="UP000199393">
    <property type="component" value="Chromosome I"/>
</dbReference>
<dbReference type="GO" id="GO:0016740">
    <property type="term" value="F:transferase activity"/>
    <property type="evidence" value="ECO:0007669"/>
    <property type="project" value="UniProtKB-KW"/>
</dbReference>
<protein>
    <submittedName>
        <fullName evidence="1">Glycosyltransferase involved in cell wall bisynthesis</fullName>
    </submittedName>
</protein>
<dbReference type="SUPFAM" id="SSF53756">
    <property type="entry name" value="UDP-Glycosyltransferase/glycogen phosphorylase"/>
    <property type="match status" value="1"/>
</dbReference>
<dbReference type="Pfam" id="PF13692">
    <property type="entry name" value="Glyco_trans_1_4"/>
    <property type="match status" value="1"/>
</dbReference>